<gene>
    <name evidence="9" type="primary">LOC108671223</name>
</gene>
<keyword evidence="5 6" id="KW-0472">Membrane</keyword>
<feature type="transmembrane region" description="Helical" evidence="6">
    <location>
        <begin position="75"/>
        <end position="94"/>
    </location>
</feature>
<evidence type="ECO:0000256" key="3">
    <source>
        <dbReference type="ARBA" id="ARBA00022692"/>
    </source>
</evidence>
<evidence type="ECO:0000256" key="1">
    <source>
        <dbReference type="ARBA" id="ARBA00004141"/>
    </source>
</evidence>
<feature type="transmembrane region" description="Helical" evidence="6">
    <location>
        <begin position="244"/>
        <end position="262"/>
    </location>
</feature>
<evidence type="ECO:0000313" key="8">
    <source>
        <dbReference type="Proteomes" id="UP000694843"/>
    </source>
</evidence>
<feature type="transmembrane region" description="Helical" evidence="6">
    <location>
        <begin position="106"/>
        <end position="127"/>
    </location>
</feature>
<dbReference type="PANTHER" id="PTHR10165:SF35">
    <property type="entry name" value="RE23632P"/>
    <property type="match status" value="1"/>
</dbReference>
<keyword evidence="3 6" id="KW-0812">Transmembrane</keyword>
<evidence type="ECO:0000256" key="2">
    <source>
        <dbReference type="ARBA" id="ARBA00008816"/>
    </source>
</evidence>
<dbReference type="Gene3D" id="1.20.144.10">
    <property type="entry name" value="Phosphatidic acid phosphatase type 2/haloperoxidase"/>
    <property type="match status" value="1"/>
</dbReference>
<dbReference type="InterPro" id="IPR036938">
    <property type="entry name" value="PAP2/HPO_sf"/>
</dbReference>
<dbReference type="OMA" id="CTPLIVI"/>
<dbReference type="InterPro" id="IPR000326">
    <property type="entry name" value="PAP2/HPO"/>
</dbReference>
<dbReference type="CDD" id="cd03390">
    <property type="entry name" value="PAP2_containing_1_like"/>
    <property type="match status" value="1"/>
</dbReference>
<comment type="subcellular location">
    <subcellularLocation>
        <location evidence="1">Membrane</location>
        <topology evidence="1">Multi-pass membrane protein</topology>
    </subcellularLocation>
</comment>
<evidence type="ECO:0000313" key="9">
    <source>
        <dbReference type="RefSeq" id="XP_018014209.1"/>
    </source>
</evidence>
<proteinExistence type="inferred from homology"/>
<evidence type="ECO:0000256" key="4">
    <source>
        <dbReference type="ARBA" id="ARBA00022989"/>
    </source>
</evidence>
<dbReference type="PANTHER" id="PTHR10165">
    <property type="entry name" value="LIPID PHOSPHATE PHOSPHATASE"/>
    <property type="match status" value="1"/>
</dbReference>
<dbReference type="RefSeq" id="XP_018014209.1">
    <property type="nucleotide sequence ID" value="XM_018158720.2"/>
</dbReference>
<reference evidence="9" key="1">
    <citation type="submission" date="2025-08" db="UniProtKB">
        <authorList>
            <consortium name="RefSeq"/>
        </authorList>
    </citation>
    <scope>IDENTIFICATION</scope>
    <source>
        <tissue evidence="9">Whole organism</tissue>
    </source>
</reference>
<dbReference type="SUPFAM" id="SSF48317">
    <property type="entry name" value="Acid phosphatase/Vanadium-dependent haloperoxidase"/>
    <property type="match status" value="1"/>
</dbReference>
<evidence type="ECO:0000256" key="6">
    <source>
        <dbReference type="SAM" id="Phobius"/>
    </source>
</evidence>
<organism evidence="8 9">
    <name type="scientific">Hyalella azteca</name>
    <name type="common">Amphipod</name>
    <dbReference type="NCBI Taxonomy" id="294128"/>
    <lineage>
        <taxon>Eukaryota</taxon>
        <taxon>Metazoa</taxon>
        <taxon>Ecdysozoa</taxon>
        <taxon>Arthropoda</taxon>
        <taxon>Crustacea</taxon>
        <taxon>Multicrustacea</taxon>
        <taxon>Malacostraca</taxon>
        <taxon>Eumalacostraca</taxon>
        <taxon>Peracarida</taxon>
        <taxon>Amphipoda</taxon>
        <taxon>Senticaudata</taxon>
        <taxon>Talitrida</taxon>
        <taxon>Talitroidea</taxon>
        <taxon>Hyalellidae</taxon>
        <taxon>Hyalella</taxon>
    </lineage>
</organism>
<keyword evidence="8" id="KW-1185">Reference proteome</keyword>
<dbReference type="GO" id="GO:0046839">
    <property type="term" value="P:phospholipid dephosphorylation"/>
    <property type="evidence" value="ECO:0007669"/>
    <property type="project" value="TreeGrafter"/>
</dbReference>
<evidence type="ECO:0000256" key="5">
    <source>
        <dbReference type="ARBA" id="ARBA00023136"/>
    </source>
</evidence>
<evidence type="ECO:0000259" key="7">
    <source>
        <dbReference type="SMART" id="SM00014"/>
    </source>
</evidence>
<dbReference type="GO" id="GO:0016020">
    <property type="term" value="C:membrane"/>
    <property type="evidence" value="ECO:0007669"/>
    <property type="project" value="UniProtKB-SubCell"/>
</dbReference>
<dbReference type="GeneID" id="108671223"/>
<sequence>MQFFKDLKKSVNSASIKFSRWGLTRYIILVEVLTRILVYSVARSVNSLEPFDRVLHAEELWLYKNPMSEEFVPVYALWALVVGIPCIIFMFHFVLTFDAFSTYNTFMAFSLAVVANSLIVNTMQVMIGRPRPDFLQRCFPDGVVKWPSGDPDGGLGIGGVDFSALCTGNPEVILEGRKSFPSGCASLSFCGLGYLSLWLCQQFSVFTTGRAQAWRFVLAMAPLGSAAFIALSRTCDYLHHWQDVLVGAMLGWSLAFVCYRLYHPRPACSCQLLEAPSCGSSRLGSPANSNHSHGLLS</sequence>
<feature type="domain" description="Phosphatidic acid phosphatase type 2/haloperoxidase" evidence="7">
    <location>
        <begin position="105"/>
        <end position="259"/>
    </location>
</feature>
<dbReference type="OrthoDB" id="10030083at2759"/>
<accession>A0A8B7NKM1</accession>
<name>A0A8B7NKM1_HYAAZ</name>
<dbReference type="InterPro" id="IPR043216">
    <property type="entry name" value="PAP-like"/>
</dbReference>
<keyword evidence="4 6" id="KW-1133">Transmembrane helix</keyword>
<protein>
    <submittedName>
        <fullName evidence="9">Phospholipid phosphatase 5</fullName>
    </submittedName>
</protein>
<dbReference type="AlphaFoldDB" id="A0A8B7NKM1"/>
<dbReference type="GO" id="GO:0006644">
    <property type="term" value="P:phospholipid metabolic process"/>
    <property type="evidence" value="ECO:0007669"/>
    <property type="project" value="InterPro"/>
</dbReference>
<dbReference type="Pfam" id="PF01569">
    <property type="entry name" value="PAP2"/>
    <property type="match status" value="1"/>
</dbReference>
<dbReference type="SMART" id="SM00014">
    <property type="entry name" value="acidPPc"/>
    <property type="match status" value="1"/>
</dbReference>
<dbReference type="KEGG" id="hazt:108671223"/>
<dbReference type="GO" id="GO:0008195">
    <property type="term" value="F:phosphatidate phosphatase activity"/>
    <property type="evidence" value="ECO:0007669"/>
    <property type="project" value="TreeGrafter"/>
</dbReference>
<comment type="similarity">
    <text evidence="2">Belongs to the PA-phosphatase related phosphoesterase family.</text>
</comment>
<feature type="transmembrane region" description="Helical" evidence="6">
    <location>
        <begin position="212"/>
        <end position="232"/>
    </location>
</feature>
<dbReference type="Proteomes" id="UP000694843">
    <property type="component" value="Unplaced"/>
</dbReference>